<keyword evidence="5 10" id="KW-0653">Protein transport</keyword>
<proteinExistence type="inferred from homology"/>
<evidence type="ECO:0000256" key="5">
    <source>
        <dbReference type="ARBA" id="ARBA00022927"/>
    </source>
</evidence>
<evidence type="ECO:0000256" key="8">
    <source>
        <dbReference type="ARBA" id="ARBA00031348"/>
    </source>
</evidence>
<evidence type="ECO:0000256" key="2">
    <source>
        <dbReference type="ARBA" id="ARBA00011023"/>
    </source>
</evidence>
<dbReference type="GO" id="GO:0017119">
    <property type="term" value="C:Golgi transport complex"/>
    <property type="evidence" value="ECO:0007669"/>
    <property type="project" value="UniProtKB-UniRule"/>
</dbReference>
<comment type="function">
    <text evidence="10">Acts as component of the peripheral membrane COG complex that is involved in intra-Golgi protein trafficking. COG is located at the cis-Golgi, and regulates tethering of retrograde intra-Golgi vesicles and possibly a number of other membrane trafficking events.</text>
</comment>
<dbReference type="PANTHER" id="PTHR21506:SF0">
    <property type="entry name" value="CONSERVED OLIGOMERIC GOLGI COMPLEX SUBUNIT 6"/>
    <property type="match status" value="1"/>
</dbReference>
<keyword evidence="4 10" id="KW-0813">Transport</keyword>
<dbReference type="OrthoDB" id="272987at2759"/>
<comment type="subcellular location">
    <subcellularLocation>
        <location evidence="1 10">Golgi apparatus membrane</location>
        <topology evidence="1 10">Peripheral membrane protein</topology>
    </subcellularLocation>
</comment>
<keyword evidence="6 10" id="KW-0333">Golgi apparatus</keyword>
<evidence type="ECO:0000259" key="13">
    <source>
        <dbReference type="Pfam" id="PF20653"/>
    </source>
</evidence>
<evidence type="ECO:0000256" key="9">
    <source>
        <dbReference type="ARBA" id="ARBA00043873"/>
    </source>
</evidence>
<evidence type="ECO:0000256" key="6">
    <source>
        <dbReference type="ARBA" id="ARBA00023034"/>
    </source>
</evidence>
<feature type="region of interest" description="Disordered" evidence="11">
    <location>
        <begin position="1"/>
        <end position="33"/>
    </location>
</feature>
<evidence type="ECO:0000256" key="7">
    <source>
        <dbReference type="ARBA" id="ARBA00023136"/>
    </source>
</evidence>
<evidence type="ECO:0000256" key="10">
    <source>
        <dbReference type="RuleBase" id="RU365075"/>
    </source>
</evidence>
<dbReference type="Proteomes" id="UP000565441">
    <property type="component" value="Unassembled WGS sequence"/>
</dbReference>
<evidence type="ECO:0000256" key="4">
    <source>
        <dbReference type="ARBA" id="ARBA00022448"/>
    </source>
</evidence>
<keyword evidence="7 10" id="KW-0472">Membrane</keyword>
<dbReference type="InterPro" id="IPR048369">
    <property type="entry name" value="COG6_C"/>
</dbReference>
<dbReference type="AlphaFoldDB" id="A0A8H5H7W5"/>
<dbReference type="InterPro" id="IPR010490">
    <property type="entry name" value="COG6"/>
</dbReference>
<evidence type="ECO:0000313" key="14">
    <source>
        <dbReference type="EMBL" id="KAF5378347.1"/>
    </source>
</evidence>
<feature type="region of interest" description="Disordered" evidence="11">
    <location>
        <begin position="62"/>
        <end position="89"/>
    </location>
</feature>
<gene>
    <name evidence="14" type="ORF">D9615_008765</name>
</gene>
<dbReference type="SMART" id="SM01087">
    <property type="entry name" value="COG6"/>
    <property type="match status" value="1"/>
</dbReference>
<evidence type="ECO:0000259" key="12">
    <source>
        <dbReference type="Pfam" id="PF06419"/>
    </source>
</evidence>
<dbReference type="GO" id="GO:0000139">
    <property type="term" value="C:Golgi membrane"/>
    <property type="evidence" value="ECO:0007669"/>
    <property type="project" value="UniProtKB-SubCell"/>
</dbReference>
<keyword evidence="15" id="KW-1185">Reference proteome</keyword>
<evidence type="ECO:0000256" key="3">
    <source>
        <dbReference type="ARBA" id="ARBA00020973"/>
    </source>
</evidence>
<comment type="function">
    <text evidence="9">Acts as a component of the peripheral membrane COG complex that is involved in intra-Golgi protein trafficking. COG is located at the cis-Golgi, and regulates tethering of retrograde intra-Golgi vesicles and possibly a number of other membrane trafficking events.</text>
</comment>
<feature type="compositionally biased region" description="Low complexity" evidence="11">
    <location>
        <begin position="1"/>
        <end position="18"/>
    </location>
</feature>
<dbReference type="PANTHER" id="PTHR21506">
    <property type="entry name" value="COMPONENT OF OLIGOMERIC GOLGI COMPLEX 6"/>
    <property type="match status" value="1"/>
</dbReference>
<reference evidence="14 15" key="1">
    <citation type="journal article" date="2020" name="ISME J.">
        <title>Uncovering the hidden diversity of litter-decomposition mechanisms in mushroom-forming fungi.</title>
        <authorList>
            <person name="Floudas D."/>
            <person name="Bentzer J."/>
            <person name="Ahren D."/>
            <person name="Johansson T."/>
            <person name="Persson P."/>
            <person name="Tunlid A."/>
        </authorList>
    </citation>
    <scope>NUCLEOTIDE SEQUENCE [LARGE SCALE GENOMIC DNA]</scope>
    <source>
        <strain evidence="14 15">CBS 661.87</strain>
    </source>
</reference>
<evidence type="ECO:0000256" key="11">
    <source>
        <dbReference type="SAM" id="MobiDB-lite"/>
    </source>
</evidence>
<dbReference type="Pfam" id="PF06419">
    <property type="entry name" value="COG6_N"/>
    <property type="match status" value="1"/>
</dbReference>
<name>A0A8H5H7W5_9AGAR</name>
<dbReference type="GO" id="GO:0006891">
    <property type="term" value="P:intra-Golgi vesicle-mediated transport"/>
    <property type="evidence" value="ECO:0007669"/>
    <property type="project" value="UniProtKB-UniRule"/>
</dbReference>
<sequence>MKPSTSSISQSSSYSSISTERKSPSTLQTRNPVSVRLYKVLGSNFEDDATKEALQTLSDLYTTARSSKSSERTNSPDTEDADFDYEGRERLSNPSNTIVLAETVPGESAAHARRNLRRDMERQLTQGSEQFLKAFGDVDQKLDDLQQHVKAMGLSCDDAEHQLQLTTEASKTLLERAGNLREERQEVENKRSIVTAFLDRFTLTEDDVEVITSRDQPVGQRFFEVMDKTERIRDDCRILMSGEDGPTKAGLDIMASTSSNLEQGYEKIFRWCSHEFRQMGRDLHLEVTATMREAVKRLRKRPELLTEALTFLSQTRQATLLSSFITALTRGGPSGLPRPIELHAHDPLRYVGDMLAWVHQAMAAERELLEALFGIASDGRMVGSVRNFDAQSKEEEWTRELMDLCVGKLCVPLKVRVQQTIRSQESSIVSYKIANLLQFYMLTMRRTIGNDALLSTTLLEITDLAYSIFYESIAAQGRALLRVQLDVNDPSLSAPLAILDHVQILREIMTVYQSSFLGEEDESEQIAGFQKILDIMVDPAIQLSTSANEEKRRLRPKWDQPVYALNCLSYLESILEPFSFTHEKRGAIQVVIEERVSMLIEEHYANIMVDAGLHEVAETCANRKTDEPLSRIPSTQPAELQLALRNFSLWLSSPDVVQSPRLSHLTVQRLHTQIHHAALGRMAAAYRLICEEVKKVENKYEAASTLLGSERPFGQMHLLRQIFGLDEDGETKR</sequence>
<accession>A0A8H5H7W5</accession>
<evidence type="ECO:0000256" key="1">
    <source>
        <dbReference type="ARBA" id="ARBA00004395"/>
    </source>
</evidence>
<organism evidence="14 15">
    <name type="scientific">Tricholomella constricta</name>
    <dbReference type="NCBI Taxonomy" id="117010"/>
    <lineage>
        <taxon>Eukaryota</taxon>
        <taxon>Fungi</taxon>
        <taxon>Dikarya</taxon>
        <taxon>Basidiomycota</taxon>
        <taxon>Agaricomycotina</taxon>
        <taxon>Agaricomycetes</taxon>
        <taxon>Agaricomycetidae</taxon>
        <taxon>Agaricales</taxon>
        <taxon>Tricholomatineae</taxon>
        <taxon>Lyophyllaceae</taxon>
        <taxon>Tricholomella</taxon>
    </lineage>
</organism>
<protein>
    <recommendedName>
        <fullName evidence="3 10">Conserved oligomeric Golgi complex subunit 6</fullName>
        <shortName evidence="10">COG complex subunit 6</shortName>
    </recommendedName>
    <alternativeName>
        <fullName evidence="8 10">Component of oligomeric Golgi complex 6</fullName>
    </alternativeName>
</protein>
<feature type="compositionally biased region" description="Polar residues" evidence="11">
    <location>
        <begin position="62"/>
        <end position="76"/>
    </location>
</feature>
<feature type="domain" description="Conserved Oligomeric Golgi complex subunit 6 C-terminal" evidence="13">
    <location>
        <begin position="248"/>
        <end position="707"/>
    </location>
</feature>
<evidence type="ECO:0000313" key="15">
    <source>
        <dbReference type="Proteomes" id="UP000565441"/>
    </source>
</evidence>
<dbReference type="GO" id="GO:0015031">
    <property type="term" value="P:protein transport"/>
    <property type="evidence" value="ECO:0007669"/>
    <property type="project" value="UniProtKB-KW"/>
</dbReference>
<dbReference type="InterPro" id="IPR048368">
    <property type="entry name" value="COG6_N"/>
</dbReference>
<feature type="domain" description="Conserved oligomeric complex COG6 N-terminal" evidence="12">
    <location>
        <begin position="107"/>
        <end position="213"/>
    </location>
</feature>
<dbReference type="Pfam" id="PF20653">
    <property type="entry name" value="COG6_C"/>
    <property type="match status" value="1"/>
</dbReference>
<dbReference type="EMBL" id="JAACJP010000020">
    <property type="protein sequence ID" value="KAF5378347.1"/>
    <property type="molecule type" value="Genomic_DNA"/>
</dbReference>
<comment type="subunit">
    <text evidence="10">Component of the conserved oligomeric Golgi complex.</text>
</comment>
<comment type="caution">
    <text evidence="14">The sequence shown here is derived from an EMBL/GenBank/DDBJ whole genome shotgun (WGS) entry which is preliminary data.</text>
</comment>
<comment type="similarity">
    <text evidence="2 10">Belongs to the COG6 family.</text>
</comment>